<keyword evidence="2 5" id="KW-0732">Signal</keyword>
<dbReference type="AlphaFoldDB" id="A0A1S3YAI7"/>
<dbReference type="PANTHER" id="PTHR31048">
    <property type="entry name" value="OS03G0233200 PROTEIN"/>
    <property type="match status" value="1"/>
</dbReference>
<comment type="similarity">
    <text evidence="1">Belongs to the thaumatin family.</text>
</comment>
<dbReference type="SMR" id="A0A1S3YAI7"/>
<feature type="disulfide bond" evidence="4">
    <location>
        <begin position="179"/>
        <end position="185"/>
    </location>
</feature>
<dbReference type="Pfam" id="PF00314">
    <property type="entry name" value="Thaumatin"/>
    <property type="match status" value="1"/>
</dbReference>
<gene>
    <name evidence="6" type="primary">LOC107774059</name>
</gene>
<dbReference type="SUPFAM" id="SSF49870">
    <property type="entry name" value="Osmotin, thaumatin-like protein"/>
    <property type="match status" value="1"/>
</dbReference>
<evidence type="ECO:0000313" key="6">
    <source>
        <dbReference type="RefSeq" id="XP_016449007.1"/>
    </source>
</evidence>
<dbReference type="KEGG" id="nta:107774059"/>
<evidence type="ECO:0000256" key="1">
    <source>
        <dbReference type="ARBA" id="ARBA00010607"/>
    </source>
</evidence>
<name>A0A1S3YAI7_TOBAC</name>
<dbReference type="PIRSF" id="PIRSF002703">
    <property type="entry name" value="Thaumatin"/>
    <property type="match status" value="1"/>
</dbReference>
<dbReference type="PROSITE" id="PS51367">
    <property type="entry name" value="THAUMATIN_2"/>
    <property type="match status" value="1"/>
</dbReference>
<protein>
    <submittedName>
        <fullName evidence="6">Thaumatin-like protein</fullName>
    </submittedName>
</protein>
<dbReference type="InterPro" id="IPR037176">
    <property type="entry name" value="Osmotin/thaumatin-like_sf"/>
</dbReference>
<proteinExistence type="inferred from homology"/>
<dbReference type="PaxDb" id="4097-A0A1S3YAI7"/>
<dbReference type="PRINTS" id="PR00347">
    <property type="entry name" value="THAUMATIN"/>
</dbReference>
<feature type="signal peptide" evidence="5">
    <location>
        <begin position="1"/>
        <end position="24"/>
    </location>
</feature>
<dbReference type="SMART" id="SM00205">
    <property type="entry name" value="THN"/>
    <property type="match status" value="1"/>
</dbReference>
<dbReference type="FunFam" id="2.60.110.10:FF:000003">
    <property type="entry name" value="Thaumatin I"/>
    <property type="match status" value="1"/>
</dbReference>
<dbReference type="GO" id="GO:0006952">
    <property type="term" value="P:defense response"/>
    <property type="evidence" value="ECO:0000318"/>
    <property type="project" value="GO_Central"/>
</dbReference>
<evidence type="ECO:0000256" key="3">
    <source>
        <dbReference type="ARBA" id="ARBA00023157"/>
    </source>
</evidence>
<keyword evidence="3 4" id="KW-1015">Disulfide bond</keyword>
<feature type="disulfide bond" evidence="4">
    <location>
        <begin position="169"/>
        <end position="178"/>
    </location>
</feature>
<dbReference type="OrthoDB" id="430315at2759"/>
<feature type="disulfide bond" evidence="4">
    <location>
        <begin position="155"/>
        <end position="165"/>
    </location>
</feature>
<organism evidence="6">
    <name type="scientific">Nicotiana tabacum</name>
    <name type="common">Common tobacco</name>
    <dbReference type="NCBI Taxonomy" id="4097"/>
    <lineage>
        <taxon>Eukaryota</taxon>
        <taxon>Viridiplantae</taxon>
        <taxon>Streptophyta</taxon>
        <taxon>Embryophyta</taxon>
        <taxon>Tracheophyta</taxon>
        <taxon>Spermatophyta</taxon>
        <taxon>Magnoliopsida</taxon>
        <taxon>eudicotyledons</taxon>
        <taxon>Gunneridae</taxon>
        <taxon>Pentapetalae</taxon>
        <taxon>asterids</taxon>
        <taxon>lamiids</taxon>
        <taxon>Solanales</taxon>
        <taxon>Solanaceae</taxon>
        <taxon>Nicotianoideae</taxon>
        <taxon>Nicotianeae</taxon>
        <taxon>Nicotiana</taxon>
    </lineage>
</organism>
<evidence type="ECO:0000256" key="4">
    <source>
        <dbReference type="PIRSR" id="PIRSR002703-1"/>
    </source>
</evidence>
<feature type="disulfide bond" evidence="4">
    <location>
        <begin position="90"/>
        <end position="96"/>
    </location>
</feature>
<dbReference type="OMA" id="TEYCCTS"/>
<reference evidence="6" key="1">
    <citation type="submission" date="2025-08" db="UniProtKB">
        <authorList>
            <consortium name="RefSeq"/>
        </authorList>
    </citation>
    <scope>IDENTIFICATION</scope>
</reference>
<accession>A0A1S3YAI7</accession>
<evidence type="ECO:0000256" key="2">
    <source>
        <dbReference type="ARBA" id="ARBA00022729"/>
    </source>
</evidence>
<dbReference type="InterPro" id="IPR001938">
    <property type="entry name" value="Thaumatin"/>
</dbReference>
<dbReference type="Gene3D" id="2.60.110.10">
    <property type="entry name" value="Thaumatin"/>
    <property type="match status" value="1"/>
</dbReference>
<dbReference type="RefSeq" id="XP_016449007.1">
    <property type="nucleotide sequence ID" value="XM_016593521.1"/>
</dbReference>
<sequence length="191" mass="20835">MISFFKSFFISLSVVTSLLFSTQAVTTIDIRNNCPFAVWAAALPGGGRRLDYGGKWTFQPLNGQRTKRIWGRTNCIFDASVRGQCQTGDCNGVLECHAFGTPPNTVAEYSLNQFDNLDFFDISLVDGFNVPMEFSPTSGNCSVRISCTTDIIGQCPNELRIPGGCNNPCTVFHTTEYCCTSGGNCGPTQYS</sequence>
<feature type="chain" id="PRO_5010366978" evidence="5">
    <location>
        <begin position="25"/>
        <end position="191"/>
    </location>
</feature>
<feature type="disulfide bond" evidence="4">
    <location>
        <begin position="75"/>
        <end position="85"/>
    </location>
</feature>
<evidence type="ECO:0000256" key="5">
    <source>
        <dbReference type="SAM" id="SignalP"/>
    </source>
</evidence>